<feature type="signal peptide" evidence="1">
    <location>
        <begin position="1"/>
        <end position="21"/>
    </location>
</feature>
<feature type="chain" id="PRO_5038599733" evidence="1">
    <location>
        <begin position="22"/>
        <end position="156"/>
    </location>
</feature>
<evidence type="ECO:0000313" key="2">
    <source>
        <dbReference type="EMBL" id="BBH26387.1"/>
    </source>
</evidence>
<accession>A0A3G9J5D0</accession>
<dbReference type="KEGG" id="ebm:SG0102_13210"/>
<gene>
    <name evidence="2" type="ORF">SG0102_13210</name>
</gene>
<name>A0A3G9J5D0_9FIRM</name>
<dbReference type="EMBL" id="AP019309">
    <property type="protein sequence ID" value="BBH26387.1"/>
    <property type="molecule type" value="Genomic_DNA"/>
</dbReference>
<evidence type="ECO:0000256" key="1">
    <source>
        <dbReference type="SAM" id="SignalP"/>
    </source>
</evidence>
<keyword evidence="3" id="KW-1185">Reference proteome</keyword>
<reference evidence="2 3" key="1">
    <citation type="submission" date="2018-11" db="EMBL/GenBank/DDBJ databases">
        <title>Novel Erysipelotrichaceae bacterium isolated from small intestine of a swine.</title>
        <authorList>
            <person name="Kim J.S."/>
            <person name="Choe H."/>
            <person name="Lee Y.R."/>
            <person name="Kim K.M."/>
            <person name="Park D.S."/>
        </authorList>
    </citation>
    <scope>NUCLEOTIDE SEQUENCE [LARGE SCALE GENOMIC DNA]</scope>
    <source>
        <strain evidence="2 3">SG0102</strain>
    </source>
</reference>
<dbReference type="InParanoid" id="A0A3G9J5D0"/>
<organism evidence="2 3">
    <name type="scientific">Intestinibaculum porci</name>
    <dbReference type="NCBI Taxonomy" id="2487118"/>
    <lineage>
        <taxon>Bacteria</taxon>
        <taxon>Bacillati</taxon>
        <taxon>Bacillota</taxon>
        <taxon>Erysipelotrichia</taxon>
        <taxon>Erysipelotrichales</taxon>
        <taxon>Erysipelotrichaceae</taxon>
        <taxon>Intestinibaculum</taxon>
    </lineage>
</organism>
<keyword evidence="1" id="KW-0732">Signal</keyword>
<dbReference type="AlphaFoldDB" id="A0A3G9J5D0"/>
<dbReference type="Proteomes" id="UP000268059">
    <property type="component" value="Chromosome"/>
</dbReference>
<protein>
    <submittedName>
        <fullName evidence="2">Uncharacterized protein</fullName>
    </submittedName>
</protein>
<sequence>MKKLLSLLTCLAMFMSMTANTQAKRKDTYLYFICTRTKWAKVKGNKWSLSAETVTYPKLMSTKDAKKGKETIYNDYFKWTDKYYPKMKQHTYSFYVSPSTKYYTVMNVNSGNVRVEKISKSDMAGEFKTLNKHLTESMCFQINGNKIKNVYLSYEA</sequence>
<proteinExistence type="predicted"/>
<dbReference type="RefSeq" id="WP_125119261.1">
    <property type="nucleotide sequence ID" value="NZ_AP019309.1"/>
</dbReference>
<evidence type="ECO:0000313" key="3">
    <source>
        <dbReference type="Proteomes" id="UP000268059"/>
    </source>
</evidence>